<evidence type="ECO:0000259" key="4">
    <source>
        <dbReference type="Pfam" id="PF00005"/>
    </source>
</evidence>
<accession>A0AA35WHN5</accession>
<keyword evidence="6" id="KW-1185">Reference proteome</keyword>
<dbReference type="InterPro" id="IPR027417">
    <property type="entry name" value="P-loop_NTPase"/>
</dbReference>
<dbReference type="EMBL" id="CASHTH010001325">
    <property type="protein sequence ID" value="CAI8014082.1"/>
    <property type="molecule type" value="Genomic_DNA"/>
</dbReference>
<dbReference type="SUPFAM" id="SSF52540">
    <property type="entry name" value="P-loop containing nucleoside triphosphate hydrolases"/>
    <property type="match status" value="1"/>
</dbReference>
<protein>
    <submittedName>
        <fullName evidence="5">Glutamine transport ATP-binding protein GlnQ</fullName>
    </submittedName>
</protein>
<feature type="region of interest" description="Disordered" evidence="3">
    <location>
        <begin position="1"/>
        <end position="23"/>
    </location>
</feature>
<reference evidence="5" key="1">
    <citation type="submission" date="2023-03" db="EMBL/GenBank/DDBJ databases">
        <authorList>
            <person name="Steffen K."/>
            <person name="Cardenas P."/>
        </authorList>
    </citation>
    <scope>NUCLEOTIDE SEQUENCE</scope>
</reference>
<dbReference type="Proteomes" id="UP001174909">
    <property type="component" value="Unassembled WGS sequence"/>
</dbReference>
<sequence>MEILNRVGIPEQAGKHPHQLSSGQQQRAALARALAMKPRIMLLDEPTSAMDGEMGEVLEVMRELAQSRMTVVAVTHEMGFARQAADRIVFFDEGQIVEDLPPEEFFQNPGHSRAKRFLEKIL</sequence>
<feature type="domain" description="ABC transporter" evidence="4">
    <location>
        <begin position="2"/>
        <end position="48"/>
    </location>
</feature>
<evidence type="ECO:0000256" key="2">
    <source>
        <dbReference type="ARBA" id="ARBA00022448"/>
    </source>
</evidence>
<gene>
    <name evidence="5" type="ORF">GBAR_LOCUS8833</name>
</gene>
<evidence type="ECO:0000313" key="5">
    <source>
        <dbReference type="EMBL" id="CAI8014082.1"/>
    </source>
</evidence>
<name>A0AA35WHN5_GEOBA</name>
<dbReference type="Pfam" id="PF00005">
    <property type="entry name" value="ABC_tran"/>
    <property type="match status" value="1"/>
</dbReference>
<keyword evidence="2" id="KW-0813">Transport</keyword>
<evidence type="ECO:0000256" key="1">
    <source>
        <dbReference type="ARBA" id="ARBA00005417"/>
    </source>
</evidence>
<dbReference type="InterPro" id="IPR003439">
    <property type="entry name" value="ABC_transporter-like_ATP-bd"/>
</dbReference>
<dbReference type="AlphaFoldDB" id="A0AA35WHN5"/>
<dbReference type="InterPro" id="IPR050086">
    <property type="entry name" value="MetN_ABC_transporter-like"/>
</dbReference>
<comment type="similarity">
    <text evidence="1">Belongs to the ABC transporter superfamily.</text>
</comment>
<keyword evidence="5" id="KW-0067">ATP-binding</keyword>
<dbReference type="PANTHER" id="PTHR43166">
    <property type="entry name" value="AMINO ACID IMPORT ATP-BINDING PROTEIN"/>
    <property type="match status" value="1"/>
</dbReference>
<organism evidence="5 6">
    <name type="scientific">Geodia barretti</name>
    <name type="common">Barrett's horny sponge</name>
    <dbReference type="NCBI Taxonomy" id="519541"/>
    <lineage>
        <taxon>Eukaryota</taxon>
        <taxon>Metazoa</taxon>
        <taxon>Porifera</taxon>
        <taxon>Demospongiae</taxon>
        <taxon>Heteroscleromorpha</taxon>
        <taxon>Tetractinellida</taxon>
        <taxon>Astrophorina</taxon>
        <taxon>Geodiidae</taxon>
        <taxon>Geodia</taxon>
    </lineage>
</organism>
<proteinExistence type="inferred from homology"/>
<comment type="caution">
    <text evidence="5">The sequence shown here is derived from an EMBL/GenBank/DDBJ whole genome shotgun (WGS) entry which is preliminary data.</text>
</comment>
<dbReference type="GO" id="GO:0005524">
    <property type="term" value="F:ATP binding"/>
    <property type="evidence" value="ECO:0007669"/>
    <property type="project" value="UniProtKB-KW"/>
</dbReference>
<evidence type="ECO:0000256" key="3">
    <source>
        <dbReference type="SAM" id="MobiDB-lite"/>
    </source>
</evidence>
<keyword evidence="5" id="KW-0547">Nucleotide-binding</keyword>
<dbReference type="PANTHER" id="PTHR43166:SF4">
    <property type="entry name" value="PHOSPHONATES IMPORT ATP-BINDING PROTEIN PHNC"/>
    <property type="match status" value="1"/>
</dbReference>
<dbReference type="GO" id="GO:0016887">
    <property type="term" value="F:ATP hydrolysis activity"/>
    <property type="evidence" value="ECO:0007669"/>
    <property type="project" value="InterPro"/>
</dbReference>
<dbReference type="Gene3D" id="3.40.50.300">
    <property type="entry name" value="P-loop containing nucleotide triphosphate hydrolases"/>
    <property type="match status" value="1"/>
</dbReference>
<evidence type="ECO:0000313" key="6">
    <source>
        <dbReference type="Proteomes" id="UP001174909"/>
    </source>
</evidence>